<protein>
    <submittedName>
        <fullName evidence="1">Uncharacterized protein</fullName>
    </submittedName>
</protein>
<evidence type="ECO:0000313" key="1">
    <source>
        <dbReference type="EMBL" id="GGR13551.1"/>
    </source>
</evidence>
<proteinExistence type="predicted"/>
<reference evidence="1" key="2">
    <citation type="submission" date="2020-09" db="EMBL/GenBank/DDBJ databases">
        <authorList>
            <person name="Sun Q."/>
            <person name="Ohkuma M."/>
        </authorList>
    </citation>
    <scope>NUCLEOTIDE SEQUENCE</scope>
    <source>
        <strain evidence="1">JCM 3346</strain>
    </source>
</reference>
<organism evidence="1 2">
    <name type="scientific">Agromyces mediolanus</name>
    <name type="common">Corynebacterium mediolanum</name>
    <dbReference type="NCBI Taxonomy" id="41986"/>
    <lineage>
        <taxon>Bacteria</taxon>
        <taxon>Bacillati</taxon>
        <taxon>Actinomycetota</taxon>
        <taxon>Actinomycetes</taxon>
        <taxon>Micrococcales</taxon>
        <taxon>Microbacteriaceae</taxon>
        <taxon>Agromyces</taxon>
    </lineage>
</organism>
<dbReference type="RefSeq" id="WP_189083511.1">
    <property type="nucleotide sequence ID" value="NZ_BMRJ01000001.1"/>
</dbReference>
<dbReference type="AlphaFoldDB" id="A0A918CAA2"/>
<keyword evidence="2" id="KW-1185">Reference proteome</keyword>
<dbReference type="EMBL" id="BMRJ01000001">
    <property type="protein sequence ID" value="GGR13551.1"/>
    <property type="molecule type" value="Genomic_DNA"/>
</dbReference>
<accession>A0A918CAA2</accession>
<name>A0A918CAA2_AGRME</name>
<comment type="caution">
    <text evidence="1">The sequence shown here is derived from an EMBL/GenBank/DDBJ whole genome shotgun (WGS) entry which is preliminary data.</text>
</comment>
<reference evidence="1" key="1">
    <citation type="journal article" date="2014" name="Int. J. Syst. Evol. Microbiol.">
        <title>Complete genome sequence of Corynebacterium casei LMG S-19264T (=DSM 44701T), isolated from a smear-ripened cheese.</title>
        <authorList>
            <consortium name="US DOE Joint Genome Institute (JGI-PGF)"/>
            <person name="Walter F."/>
            <person name="Albersmeier A."/>
            <person name="Kalinowski J."/>
            <person name="Ruckert C."/>
        </authorList>
    </citation>
    <scope>NUCLEOTIDE SEQUENCE</scope>
    <source>
        <strain evidence="1">JCM 3346</strain>
    </source>
</reference>
<gene>
    <name evidence="1" type="ORF">GCM10010196_02610</name>
</gene>
<dbReference type="Proteomes" id="UP000610303">
    <property type="component" value="Unassembled WGS sequence"/>
</dbReference>
<evidence type="ECO:0000313" key="2">
    <source>
        <dbReference type="Proteomes" id="UP000610303"/>
    </source>
</evidence>
<sequence>MFGDLITLDGVTDGTYRIETISGSVYLLDLNRRVFTRTPLDDPELTLRRDRKEVRLLELVDCTIGRRMLLIIDLRVDDVLYTTRDTTPVVAIHKLADGETD</sequence>